<feature type="transmembrane region" description="Helical" evidence="1">
    <location>
        <begin position="55"/>
        <end position="75"/>
    </location>
</feature>
<dbReference type="Proteomes" id="UP000031672">
    <property type="component" value="Unassembled WGS sequence"/>
</dbReference>
<accession>A0A0C2NMK5</accession>
<proteinExistence type="predicted"/>
<dbReference type="EMBL" id="JTKH01000025">
    <property type="protein sequence ID" value="KII75267.1"/>
    <property type="molecule type" value="Genomic_DNA"/>
</dbReference>
<organism evidence="2 3">
    <name type="scientific">Vibrio renipiscarius</name>
    <dbReference type="NCBI Taxonomy" id="1461322"/>
    <lineage>
        <taxon>Bacteria</taxon>
        <taxon>Pseudomonadati</taxon>
        <taxon>Pseudomonadota</taxon>
        <taxon>Gammaproteobacteria</taxon>
        <taxon>Vibrionales</taxon>
        <taxon>Vibrionaceae</taxon>
        <taxon>Vibrio</taxon>
    </lineage>
</organism>
<protein>
    <submittedName>
        <fullName evidence="2">Membrane protein</fullName>
    </submittedName>
</protein>
<comment type="caution">
    <text evidence="2">The sequence shown here is derived from an EMBL/GenBank/DDBJ whole genome shotgun (WGS) entry which is preliminary data.</text>
</comment>
<keyword evidence="1" id="KW-0812">Transmembrane</keyword>
<gene>
    <name evidence="2" type="ORF">OJ16_18360</name>
</gene>
<accession>A0A0C2JL24</accession>
<keyword evidence="1" id="KW-1133">Transmembrane helix</keyword>
<dbReference type="RefSeq" id="WP_040992797.1">
    <property type="nucleotide sequence ID" value="NZ_JTKH01000025.1"/>
</dbReference>
<keyword evidence="1" id="KW-0472">Membrane</keyword>
<name>A0A0C2NMK5_9VIBR</name>
<evidence type="ECO:0000256" key="1">
    <source>
        <dbReference type="SAM" id="Phobius"/>
    </source>
</evidence>
<dbReference type="OrthoDB" id="6659017at2"/>
<evidence type="ECO:0000313" key="2">
    <source>
        <dbReference type="EMBL" id="KII75267.1"/>
    </source>
</evidence>
<evidence type="ECO:0000313" key="3">
    <source>
        <dbReference type="Proteomes" id="UP000031672"/>
    </source>
</evidence>
<dbReference type="AlphaFoldDB" id="A0A0C2NMK5"/>
<keyword evidence="3" id="KW-1185">Reference proteome</keyword>
<reference evidence="2 3" key="1">
    <citation type="submission" date="2014-11" db="EMBL/GenBank/DDBJ databases">
        <title>Draft Genome Sequence of Vibrio piscirenalis strains CECT 8603T and CECT 8604, two marine Gammaproteobacterium isolated from cultured gilthead sea bream (Sparus aurata).</title>
        <authorList>
            <person name="Arahal D.R."/>
            <person name="Rodrigo-Torres L."/>
            <person name="Lucena T."/>
            <person name="Pujalte M.J."/>
        </authorList>
    </citation>
    <scope>NUCLEOTIDE SEQUENCE [LARGE SCALE GENOMIC DNA]</scope>
    <source>
        <strain evidence="2 3">DCR 1-4-2</strain>
    </source>
</reference>
<sequence length="86" mass="9434">MNKATLFAVSMACVGLGLFVSAFSAGSNVAIFRWPLETLHGLAFTFAWGLGFPDYLAYTAGVLVLAAVMLIFYMMGKKIYSLIWRN</sequence>